<dbReference type="InterPro" id="IPR050976">
    <property type="entry name" value="Snaclec"/>
</dbReference>
<dbReference type="SUPFAM" id="SSF56436">
    <property type="entry name" value="C-type lectin-like"/>
    <property type="match status" value="1"/>
</dbReference>
<evidence type="ECO:0000256" key="3">
    <source>
        <dbReference type="SAM" id="SignalP"/>
    </source>
</evidence>
<dbReference type="InterPro" id="IPR016186">
    <property type="entry name" value="C-type_lectin-like/link_sf"/>
</dbReference>
<keyword evidence="2" id="KW-1133">Transmembrane helix</keyword>
<evidence type="ECO:0000256" key="2">
    <source>
        <dbReference type="SAM" id="Phobius"/>
    </source>
</evidence>
<evidence type="ECO:0000259" key="4">
    <source>
        <dbReference type="PROSITE" id="PS50041"/>
    </source>
</evidence>
<dbReference type="CDD" id="cd00037">
    <property type="entry name" value="CLECT"/>
    <property type="match status" value="1"/>
</dbReference>
<keyword evidence="2" id="KW-0472">Membrane</keyword>
<evidence type="ECO:0000313" key="5">
    <source>
        <dbReference type="EMBL" id="CAH2305596.1"/>
    </source>
</evidence>
<accession>A0AAD1SS80</accession>
<sequence length="235" mass="26223">MTSGLLLTLLSALCWAERSLGSRDNSDECPFPTWVYYNNNCYSFLHTASDSLLNIEHAQELCKDVGSNIISINTQEENNFILHMFQTEWKGPNGILLGLFYDSDDDTLKWLDTSEFTYTNFNEEQTDMGLITCAKMDTSTGQWDLISCEDFSQAGTLCKTKASKHGAPKQADQRVLPIALIMSITLLVPLLSAALLVLYKRRTFFGFTRNVASLLQVTPYSDEIGLVGGIEEDSA</sequence>
<dbReference type="Gene3D" id="3.10.100.10">
    <property type="entry name" value="Mannose-Binding Protein A, subunit A"/>
    <property type="match status" value="1"/>
</dbReference>
<evidence type="ECO:0000313" key="6">
    <source>
        <dbReference type="Proteomes" id="UP001295444"/>
    </source>
</evidence>
<dbReference type="Pfam" id="PF00059">
    <property type="entry name" value="Lectin_C"/>
    <property type="match status" value="1"/>
</dbReference>
<dbReference type="Proteomes" id="UP001295444">
    <property type="component" value="Chromosome 07"/>
</dbReference>
<dbReference type="AlphaFoldDB" id="A0AAD1SS80"/>
<feature type="chain" id="PRO_5042155435" description="C-type lectin domain-containing protein" evidence="3">
    <location>
        <begin position="17"/>
        <end position="235"/>
    </location>
</feature>
<name>A0AAD1SS80_PELCU</name>
<reference evidence="5" key="1">
    <citation type="submission" date="2022-03" db="EMBL/GenBank/DDBJ databases">
        <authorList>
            <person name="Alioto T."/>
            <person name="Alioto T."/>
            <person name="Gomez Garrido J."/>
        </authorList>
    </citation>
    <scope>NUCLEOTIDE SEQUENCE</scope>
</reference>
<keyword evidence="3" id="KW-0732">Signal</keyword>
<keyword evidence="1" id="KW-1015">Disulfide bond</keyword>
<evidence type="ECO:0000256" key="1">
    <source>
        <dbReference type="ARBA" id="ARBA00023157"/>
    </source>
</evidence>
<gene>
    <name evidence="5" type="ORF">PECUL_23A051395</name>
</gene>
<dbReference type="PROSITE" id="PS50041">
    <property type="entry name" value="C_TYPE_LECTIN_2"/>
    <property type="match status" value="1"/>
</dbReference>
<organism evidence="5 6">
    <name type="scientific">Pelobates cultripes</name>
    <name type="common">Western spadefoot toad</name>
    <dbReference type="NCBI Taxonomy" id="61616"/>
    <lineage>
        <taxon>Eukaryota</taxon>
        <taxon>Metazoa</taxon>
        <taxon>Chordata</taxon>
        <taxon>Craniata</taxon>
        <taxon>Vertebrata</taxon>
        <taxon>Euteleostomi</taxon>
        <taxon>Amphibia</taxon>
        <taxon>Batrachia</taxon>
        <taxon>Anura</taxon>
        <taxon>Pelobatoidea</taxon>
        <taxon>Pelobatidae</taxon>
        <taxon>Pelobates</taxon>
    </lineage>
</organism>
<keyword evidence="2" id="KW-0812">Transmembrane</keyword>
<dbReference type="EMBL" id="OW240918">
    <property type="protein sequence ID" value="CAH2305596.1"/>
    <property type="molecule type" value="Genomic_DNA"/>
</dbReference>
<dbReference type="SMART" id="SM00034">
    <property type="entry name" value="CLECT"/>
    <property type="match status" value="1"/>
</dbReference>
<dbReference type="PANTHER" id="PTHR22991">
    <property type="entry name" value="PROTEIN CBG13490"/>
    <property type="match status" value="1"/>
</dbReference>
<dbReference type="InterPro" id="IPR016187">
    <property type="entry name" value="CTDL_fold"/>
</dbReference>
<keyword evidence="6" id="KW-1185">Reference proteome</keyword>
<dbReference type="PANTHER" id="PTHR22991:SF40">
    <property type="entry name" value="PROTEIN CBG13490"/>
    <property type="match status" value="1"/>
</dbReference>
<feature type="transmembrane region" description="Helical" evidence="2">
    <location>
        <begin position="175"/>
        <end position="199"/>
    </location>
</feature>
<protein>
    <recommendedName>
        <fullName evidence="4">C-type lectin domain-containing protein</fullName>
    </recommendedName>
</protein>
<feature type="domain" description="C-type lectin" evidence="4">
    <location>
        <begin position="37"/>
        <end position="149"/>
    </location>
</feature>
<feature type="signal peptide" evidence="3">
    <location>
        <begin position="1"/>
        <end position="16"/>
    </location>
</feature>
<proteinExistence type="predicted"/>
<dbReference type="InterPro" id="IPR001304">
    <property type="entry name" value="C-type_lectin-like"/>
</dbReference>